<organism evidence="2 3">
    <name type="scientific">Halocaridina rubra</name>
    <name type="common">Hawaiian red shrimp</name>
    <dbReference type="NCBI Taxonomy" id="373956"/>
    <lineage>
        <taxon>Eukaryota</taxon>
        <taxon>Metazoa</taxon>
        <taxon>Ecdysozoa</taxon>
        <taxon>Arthropoda</taxon>
        <taxon>Crustacea</taxon>
        <taxon>Multicrustacea</taxon>
        <taxon>Malacostraca</taxon>
        <taxon>Eumalacostraca</taxon>
        <taxon>Eucarida</taxon>
        <taxon>Decapoda</taxon>
        <taxon>Pleocyemata</taxon>
        <taxon>Caridea</taxon>
        <taxon>Atyoidea</taxon>
        <taxon>Atyidae</taxon>
        <taxon>Halocaridina</taxon>
    </lineage>
</organism>
<protein>
    <submittedName>
        <fullName evidence="2">Uncharacterized protein</fullName>
    </submittedName>
</protein>
<keyword evidence="1" id="KW-0732">Signal</keyword>
<feature type="non-terminal residue" evidence="2">
    <location>
        <position position="1"/>
    </location>
</feature>
<comment type="caution">
    <text evidence="2">The sequence shown here is derived from an EMBL/GenBank/DDBJ whole genome shotgun (WGS) entry which is preliminary data.</text>
</comment>
<proteinExistence type="predicted"/>
<gene>
    <name evidence="2" type="ORF">SK128_018142</name>
</gene>
<evidence type="ECO:0000313" key="2">
    <source>
        <dbReference type="EMBL" id="KAK7082254.1"/>
    </source>
</evidence>
<feature type="signal peptide" evidence="1">
    <location>
        <begin position="1"/>
        <end position="21"/>
    </location>
</feature>
<dbReference type="EMBL" id="JAXCGZ010004110">
    <property type="protein sequence ID" value="KAK7082254.1"/>
    <property type="molecule type" value="Genomic_DNA"/>
</dbReference>
<sequence>LCWVTLSGLRVMVALPALCQSWRLQASQTHVMATLVLANVTPSPRVPQLPSVVMS</sequence>
<dbReference type="Proteomes" id="UP001381693">
    <property type="component" value="Unassembled WGS sequence"/>
</dbReference>
<dbReference type="AlphaFoldDB" id="A0AAN9AC54"/>
<reference evidence="2 3" key="1">
    <citation type="submission" date="2023-11" db="EMBL/GenBank/DDBJ databases">
        <title>Halocaridina rubra genome assembly.</title>
        <authorList>
            <person name="Smith C."/>
        </authorList>
    </citation>
    <scope>NUCLEOTIDE SEQUENCE [LARGE SCALE GENOMIC DNA]</scope>
    <source>
        <strain evidence="2">EP-1</strain>
        <tissue evidence="2">Whole</tissue>
    </source>
</reference>
<evidence type="ECO:0000313" key="3">
    <source>
        <dbReference type="Proteomes" id="UP001381693"/>
    </source>
</evidence>
<accession>A0AAN9AC54</accession>
<evidence type="ECO:0000256" key="1">
    <source>
        <dbReference type="SAM" id="SignalP"/>
    </source>
</evidence>
<name>A0AAN9AC54_HALRR</name>
<keyword evidence="3" id="KW-1185">Reference proteome</keyword>
<feature type="chain" id="PRO_5043008255" evidence="1">
    <location>
        <begin position="22"/>
        <end position="55"/>
    </location>
</feature>